<feature type="signal peptide" evidence="8">
    <location>
        <begin position="1"/>
        <end position="20"/>
    </location>
</feature>
<keyword evidence="2" id="KW-0964">Secreted</keyword>
<dbReference type="Gene3D" id="3.40.50.200">
    <property type="entry name" value="Peptidase S8/S53 domain"/>
    <property type="match status" value="1"/>
</dbReference>
<protein>
    <recommendedName>
        <fullName evidence="13">Peptidase S8</fullName>
    </recommendedName>
</protein>
<feature type="active site" description="Charge relay system" evidence="6 7">
    <location>
        <position position="269"/>
    </location>
</feature>
<dbReference type="InterPro" id="IPR046450">
    <property type="entry name" value="PA_dom_sf"/>
</dbReference>
<dbReference type="PANTHER" id="PTHR43806:SF65">
    <property type="entry name" value="SERINE PROTEASE APRX"/>
    <property type="match status" value="1"/>
</dbReference>
<dbReference type="InterPro" id="IPR000209">
    <property type="entry name" value="Peptidase_S8/S53_dom"/>
</dbReference>
<keyword evidence="8" id="KW-0732">Signal</keyword>
<dbReference type="EMBL" id="SMKL01000017">
    <property type="protein sequence ID" value="TDC52103.1"/>
    <property type="molecule type" value="Genomic_DNA"/>
</dbReference>
<evidence type="ECO:0000313" key="11">
    <source>
        <dbReference type="EMBL" id="TDC52103.1"/>
    </source>
</evidence>
<dbReference type="PROSITE" id="PS51892">
    <property type="entry name" value="SUBTILASE"/>
    <property type="match status" value="1"/>
</dbReference>
<dbReference type="InterPro" id="IPR003137">
    <property type="entry name" value="PA_domain"/>
</dbReference>
<evidence type="ECO:0000313" key="12">
    <source>
        <dbReference type="Proteomes" id="UP000295621"/>
    </source>
</evidence>
<keyword evidence="4 7" id="KW-0378">Hydrolase</keyword>
<keyword evidence="2" id="KW-0134">Cell wall</keyword>
<accession>A0A4R4RU84</accession>
<dbReference type="GO" id="GO:0005975">
    <property type="term" value="P:carbohydrate metabolic process"/>
    <property type="evidence" value="ECO:0007669"/>
    <property type="project" value="UniProtKB-ARBA"/>
</dbReference>
<feature type="active site" description="Charge relay system" evidence="6 7">
    <location>
        <position position="238"/>
    </location>
</feature>
<dbReference type="InterPro" id="IPR023828">
    <property type="entry name" value="Peptidase_S8_Ser-AS"/>
</dbReference>
<evidence type="ECO:0000256" key="2">
    <source>
        <dbReference type="ARBA" id="ARBA00022512"/>
    </source>
</evidence>
<dbReference type="Gene3D" id="3.50.30.30">
    <property type="match status" value="1"/>
</dbReference>
<dbReference type="PROSITE" id="PS00138">
    <property type="entry name" value="SUBTILASE_SER"/>
    <property type="match status" value="1"/>
</dbReference>
<feature type="chain" id="PRO_5020202872" description="Peptidase S8" evidence="8">
    <location>
        <begin position="21"/>
        <end position="1250"/>
    </location>
</feature>
<name>A0A4R4RU84_9ACTN</name>
<keyword evidence="3 7" id="KW-0645">Protease</keyword>
<evidence type="ECO:0000256" key="6">
    <source>
        <dbReference type="PIRSR" id="PIRSR615500-1"/>
    </source>
</evidence>
<sequence length="1250" mass="130954">MRRSLTLLATCVAGVLVAAAAPGASSPAPSALRVPRPAADGAVDTTTVTLVTGHRLRVDTLGDGRHAVTAVPAAEAVRANLKLVERPEGLYAIPAEAEPYLAAGSLDRELFNVTGLIEQGYDGDTLPLIVSYADPGRGGTARAAAPAPPAHAVVTATLESVGAVAVEATATDLPTFWSSITADLPGSGDTRRAAPAIEKVWLDARVRPALSESVPQIGAPEAWADGYDGTGVTVAVLDTGYDPAHPDLAGRVTQAADFSGTTVHDVNGHGTHVAATVAGTGAGSGGARRGVAPGAGLLIGKVIGDDGTGQNSWLIEGMEWAVAQGADIVSMSLSSEVTDGTDPLSQAVNDLTAASGTLFVAAAGNEGPGATSVRAPGVADAALSVGAVDKSDVLAGFSSRGPRFRDNAVKPEITAPGVAIVAARAAGTSLGDPVDALYTSLNGTSMATPHVSGAAALLLQRHPDWTAAELKRALMQSAHELDDYTVYQQGAGRLDAARAVTQTTFADTAALNLGTYDWPHDGTDPRVTRTLTYTNDGAAPVTLTLDATLDADTGAAVPDDMLTLSSPTVTVPARGSATVDVTLDPNVGDPAVYGGRVTARSAGGGTVVHTVVGVTKEPRTIEVTIEGIDHEGAPATGTSSAELWSLDTDWWGTGFFGGKGGGSQPAVFRVRPGTYSLLGIVFTPDESGEQAREVAFIGETELELTEDTRLVVDGRAATRVAVDTPEPTEHQGLTLGWYRSSEAHMFNLKYMLDEYIDVAYATPTDPVERGTFEFSSLWELFAPELALRVGPDDVDAEYAVGSPRLDGRHRHPVADAGTGTPAELAGRDLAGSIALVRRSDAISVADQVLAAAAAGAEAVIVHHDRPGWLLERVGAGSPIPSVTISQADGAAILDRLAAGGSVEARFDGVAVSPYLYDLMQSEAGHIPSSLQYRVRPRDLAELDTTYVATGPAHLGNEARHAFRPYDNYSIRSPREMPLPSHRDEWVSPGDTRWQQFVWAERLLVGGMIEGERTYSAGESDPRSWFGPVVRPGVPLDTDHYGQFGMPGFREADQFTVLVRSFLDGSDRNGDETGYDTTAARLYRDGTLIAQRDGVYGTWPAVAGEATYRLELDVDRDAPWWQRSTSTRTAWTFTSSRPPAGERAMLPLLQVGYAVPADASGTVSDRARTRVELTVHRQASAEPVGGGGLRLWASYDDGVSWQPARVTRRGSTYTAMLDPQRGAAAVGLRVEAWDGDGNRIEQTVLRALGLR</sequence>
<dbReference type="SUPFAM" id="SSF52025">
    <property type="entry name" value="PA domain"/>
    <property type="match status" value="1"/>
</dbReference>
<dbReference type="PANTHER" id="PTHR43806">
    <property type="entry name" value="PEPTIDASE S8"/>
    <property type="match status" value="1"/>
</dbReference>
<dbReference type="GO" id="GO:0004252">
    <property type="term" value="F:serine-type endopeptidase activity"/>
    <property type="evidence" value="ECO:0007669"/>
    <property type="project" value="UniProtKB-UniRule"/>
</dbReference>
<feature type="domain" description="Peptidase S8/S53" evidence="9">
    <location>
        <begin position="229"/>
        <end position="492"/>
    </location>
</feature>
<proteinExistence type="inferred from homology"/>
<evidence type="ECO:0008006" key="13">
    <source>
        <dbReference type="Google" id="ProtNLM"/>
    </source>
</evidence>
<evidence type="ECO:0000259" key="10">
    <source>
        <dbReference type="Pfam" id="PF02225"/>
    </source>
</evidence>
<dbReference type="InterPro" id="IPR050131">
    <property type="entry name" value="Peptidase_S8_subtilisin-like"/>
</dbReference>
<dbReference type="Pfam" id="PF00082">
    <property type="entry name" value="Peptidase_S8"/>
    <property type="match status" value="1"/>
</dbReference>
<dbReference type="PRINTS" id="PR00723">
    <property type="entry name" value="SUBTILISIN"/>
</dbReference>
<organism evidence="11 12">
    <name type="scientific">Jiangella ureilytica</name>
    <dbReference type="NCBI Taxonomy" id="2530374"/>
    <lineage>
        <taxon>Bacteria</taxon>
        <taxon>Bacillati</taxon>
        <taxon>Actinomycetota</taxon>
        <taxon>Actinomycetes</taxon>
        <taxon>Jiangellales</taxon>
        <taxon>Jiangellaceae</taxon>
        <taxon>Jiangella</taxon>
    </lineage>
</organism>
<dbReference type="RefSeq" id="WP_131981745.1">
    <property type="nucleotide sequence ID" value="NZ_SMKL01000017.1"/>
</dbReference>
<comment type="similarity">
    <text evidence="1 7">Belongs to the peptidase S8 family.</text>
</comment>
<evidence type="ECO:0000256" key="8">
    <source>
        <dbReference type="SAM" id="SignalP"/>
    </source>
</evidence>
<keyword evidence="12" id="KW-1185">Reference proteome</keyword>
<gene>
    <name evidence="11" type="ORF">E1212_09685</name>
</gene>
<evidence type="ECO:0000259" key="9">
    <source>
        <dbReference type="Pfam" id="PF00082"/>
    </source>
</evidence>
<dbReference type="InterPro" id="IPR015500">
    <property type="entry name" value="Peptidase_S8_subtilisin-rel"/>
</dbReference>
<keyword evidence="5 7" id="KW-0720">Serine protease</keyword>
<dbReference type="SUPFAM" id="SSF52743">
    <property type="entry name" value="Subtilisin-like"/>
    <property type="match status" value="1"/>
</dbReference>
<dbReference type="InterPro" id="IPR013783">
    <property type="entry name" value="Ig-like_fold"/>
</dbReference>
<dbReference type="AlphaFoldDB" id="A0A4R4RU84"/>
<evidence type="ECO:0000256" key="3">
    <source>
        <dbReference type="ARBA" id="ARBA00022670"/>
    </source>
</evidence>
<dbReference type="Gene3D" id="2.60.40.10">
    <property type="entry name" value="Immunoglobulins"/>
    <property type="match status" value="1"/>
</dbReference>
<evidence type="ECO:0000256" key="1">
    <source>
        <dbReference type="ARBA" id="ARBA00011073"/>
    </source>
</evidence>
<dbReference type="GO" id="GO:0006508">
    <property type="term" value="P:proteolysis"/>
    <property type="evidence" value="ECO:0007669"/>
    <property type="project" value="UniProtKB-KW"/>
</dbReference>
<dbReference type="OrthoDB" id="9813435at2"/>
<reference evidence="11 12" key="1">
    <citation type="submission" date="2019-02" db="EMBL/GenBank/DDBJ databases">
        <title>Draft genome sequences of novel Actinobacteria.</title>
        <authorList>
            <person name="Sahin N."/>
            <person name="Ay H."/>
            <person name="Saygin H."/>
        </authorList>
    </citation>
    <scope>NUCLEOTIDE SEQUENCE [LARGE SCALE GENOMIC DNA]</scope>
    <source>
        <strain evidence="11 12">KC603</strain>
    </source>
</reference>
<evidence type="ECO:0000256" key="4">
    <source>
        <dbReference type="ARBA" id="ARBA00022801"/>
    </source>
</evidence>
<dbReference type="Proteomes" id="UP000295621">
    <property type="component" value="Unassembled WGS sequence"/>
</dbReference>
<evidence type="ECO:0000256" key="7">
    <source>
        <dbReference type="PROSITE-ProRule" id="PRU01240"/>
    </source>
</evidence>
<dbReference type="InterPro" id="IPR036852">
    <property type="entry name" value="Peptidase_S8/S53_dom_sf"/>
</dbReference>
<dbReference type="Pfam" id="PF02225">
    <property type="entry name" value="PA"/>
    <property type="match status" value="1"/>
</dbReference>
<comment type="caution">
    <text evidence="11">The sequence shown here is derived from an EMBL/GenBank/DDBJ whole genome shotgun (WGS) entry which is preliminary data.</text>
</comment>
<evidence type="ECO:0000256" key="5">
    <source>
        <dbReference type="ARBA" id="ARBA00022825"/>
    </source>
</evidence>
<feature type="domain" description="PA" evidence="10">
    <location>
        <begin position="816"/>
        <end position="892"/>
    </location>
</feature>
<feature type="active site" description="Charge relay system" evidence="6 7">
    <location>
        <position position="445"/>
    </location>
</feature>